<accession>A0A193C3S9</accession>
<dbReference type="KEGG" id="aori:SD37_27640"/>
<sequence length="222" mass="25340">MTDSAEFQSVVELRRYTLHPGRRDELIELFEREFVETQEACGMRLFGQFHEVGEPDKFVWLRGFRDMETRRAALGSFYFGPVWREHGPAANETMIDASDVLLLRPSGPGFPAPDGASDSRVLVTICHPTGPVKEFSEYFADTVAPALRESGVETFGHFETEPAENTFPRLPVRENETVFVWFAKAAEEHRELLDRTGAGLASRLERPWQRLELTPTPRSRLR</sequence>
<protein>
    <submittedName>
        <fullName evidence="2">NIPSNAP family containing protein</fullName>
    </submittedName>
</protein>
<name>A0A193C3S9_AMYOR</name>
<dbReference type="AlphaFoldDB" id="A0A193C3S9"/>
<dbReference type="Proteomes" id="UP000093695">
    <property type="component" value="Chromosome"/>
</dbReference>
<dbReference type="eggNOG" id="COG1359">
    <property type="taxonomic scope" value="Bacteria"/>
</dbReference>
<dbReference type="InterPro" id="IPR012577">
    <property type="entry name" value="NIPSNAP"/>
</dbReference>
<feature type="domain" description="NIPSNAP" evidence="1">
    <location>
        <begin position="11"/>
        <end position="105"/>
    </location>
</feature>
<dbReference type="Pfam" id="PF07978">
    <property type="entry name" value="NIPSNAP"/>
    <property type="match status" value="1"/>
</dbReference>
<dbReference type="RefSeq" id="WP_044850034.1">
    <property type="nucleotide sequence ID" value="NZ_CP016174.1"/>
</dbReference>
<evidence type="ECO:0000313" key="2">
    <source>
        <dbReference type="EMBL" id="ANN19025.1"/>
    </source>
</evidence>
<organism evidence="2 3">
    <name type="scientific">Amycolatopsis orientalis</name>
    <name type="common">Nocardia orientalis</name>
    <dbReference type="NCBI Taxonomy" id="31958"/>
    <lineage>
        <taxon>Bacteria</taxon>
        <taxon>Bacillati</taxon>
        <taxon>Actinomycetota</taxon>
        <taxon>Actinomycetes</taxon>
        <taxon>Pseudonocardiales</taxon>
        <taxon>Pseudonocardiaceae</taxon>
        <taxon>Amycolatopsis</taxon>
    </lineage>
</organism>
<proteinExistence type="predicted"/>
<keyword evidence="3" id="KW-1185">Reference proteome</keyword>
<evidence type="ECO:0000259" key="1">
    <source>
        <dbReference type="Pfam" id="PF07978"/>
    </source>
</evidence>
<dbReference type="InterPro" id="IPR011008">
    <property type="entry name" value="Dimeric_a/b-barrel"/>
</dbReference>
<dbReference type="Gene3D" id="3.30.70.100">
    <property type="match status" value="1"/>
</dbReference>
<reference evidence="2 3" key="1">
    <citation type="journal article" date="2015" name="Genome Announc.">
        <title>Draft Genome Sequence of Norvancomycin-Producing Strain Amycolatopsis orientalis CPCC200066.</title>
        <authorList>
            <person name="Lei X."/>
            <person name="Yuan F."/>
            <person name="Shi Y."/>
            <person name="Li X."/>
            <person name="Wang L."/>
            <person name="Hong B."/>
        </authorList>
    </citation>
    <scope>NUCLEOTIDE SEQUENCE [LARGE SCALE GENOMIC DNA]</scope>
    <source>
        <strain evidence="2 3">B-37</strain>
    </source>
</reference>
<dbReference type="EMBL" id="CP016174">
    <property type="protein sequence ID" value="ANN19025.1"/>
    <property type="molecule type" value="Genomic_DNA"/>
</dbReference>
<evidence type="ECO:0000313" key="3">
    <source>
        <dbReference type="Proteomes" id="UP000093695"/>
    </source>
</evidence>
<gene>
    <name evidence="2" type="ORF">SD37_27640</name>
</gene>
<dbReference type="SUPFAM" id="SSF54909">
    <property type="entry name" value="Dimeric alpha+beta barrel"/>
    <property type="match status" value="1"/>
</dbReference>
<dbReference type="STRING" id="31958.SD37_27640"/>